<evidence type="ECO:0000313" key="3">
    <source>
        <dbReference type="Proteomes" id="UP000255106"/>
    </source>
</evidence>
<name>A0A0M7GUE1_ENTCL</name>
<protein>
    <submittedName>
        <fullName evidence="2">Levan regulatory protein RlsC</fullName>
    </submittedName>
</protein>
<dbReference type="RefSeq" id="WP_214680565.1">
    <property type="nucleotide sequence ID" value="NZ_JAXAAV010000003.1"/>
</dbReference>
<dbReference type="Proteomes" id="UP000255106">
    <property type="component" value="Unassembled WGS sequence"/>
</dbReference>
<feature type="region of interest" description="Disordered" evidence="1">
    <location>
        <begin position="60"/>
        <end position="81"/>
    </location>
</feature>
<evidence type="ECO:0000313" key="2">
    <source>
        <dbReference type="EMBL" id="STQ13067.1"/>
    </source>
</evidence>
<reference evidence="2 3" key="1">
    <citation type="submission" date="2018-06" db="EMBL/GenBank/DDBJ databases">
        <authorList>
            <consortium name="Pathogen Informatics"/>
            <person name="Doyle S."/>
        </authorList>
    </citation>
    <scope>NUCLEOTIDE SEQUENCE [LARGE SCALE GENOMIC DNA]</scope>
    <source>
        <strain evidence="2 3">NCTC10005</strain>
    </source>
</reference>
<proteinExistence type="predicted"/>
<accession>A0A0M7GUE1</accession>
<gene>
    <name evidence="2" type="ORF">NCTC10005_05872</name>
</gene>
<dbReference type="EMBL" id="UGJB01000004">
    <property type="protein sequence ID" value="STQ13067.1"/>
    <property type="molecule type" value="Genomic_DNA"/>
</dbReference>
<dbReference type="AlphaFoldDB" id="A0A0M7GUE1"/>
<sequence>MFIQLFAWEDTVQDLFFETVAFQRIALVAKLMATADCSEDEKDVALAWLGEMTQELGRKLDQYEKKHPHNGGDSGGRGGFQ</sequence>
<evidence type="ECO:0000256" key="1">
    <source>
        <dbReference type="SAM" id="MobiDB-lite"/>
    </source>
</evidence>
<organism evidence="2 3">
    <name type="scientific">Enterobacter cloacae</name>
    <dbReference type="NCBI Taxonomy" id="550"/>
    <lineage>
        <taxon>Bacteria</taxon>
        <taxon>Pseudomonadati</taxon>
        <taxon>Pseudomonadota</taxon>
        <taxon>Gammaproteobacteria</taxon>
        <taxon>Enterobacterales</taxon>
        <taxon>Enterobacteriaceae</taxon>
        <taxon>Enterobacter</taxon>
        <taxon>Enterobacter cloacae complex</taxon>
    </lineage>
</organism>
<feature type="compositionally biased region" description="Gly residues" evidence="1">
    <location>
        <begin position="72"/>
        <end position="81"/>
    </location>
</feature>